<organism evidence="1 2">
    <name type="scientific">Podospora aff. communis PSN243</name>
    <dbReference type="NCBI Taxonomy" id="3040156"/>
    <lineage>
        <taxon>Eukaryota</taxon>
        <taxon>Fungi</taxon>
        <taxon>Dikarya</taxon>
        <taxon>Ascomycota</taxon>
        <taxon>Pezizomycotina</taxon>
        <taxon>Sordariomycetes</taxon>
        <taxon>Sordariomycetidae</taxon>
        <taxon>Sordariales</taxon>
        <taxon>Podosporaceae</taxon>
        <taxon>Podospora</taxon>
    </lineage>
</organism>
<dbReference type="AlphaFoldDB" id="A0AAV9G4F5"/>
<proteinExistence type="predicted"/>
<reference evidence="1" key="2">
    <citation type="submission" date="2023-05" db="EMBL/GenBank/DDBJ databases">
        <authorList>
            <consortium name="Lawrence Berkeley National Laboratory"/>
            <person name="Steindorff A."/>
            <person name="Hensen N."/>
            <person name="Bonometti L."/>
            <person name="Westerberg I."/>
            <person name="Brannstrom I.O."/>
            <person name="Guillou S."/>
            <person name="Cros-Aarteil S."/>
            <person name="Calhoun S."/>
            <person name="Haridas S."/>
            <person name="Kuo A."/>
            <person name="Mondo S."/>
            <person name="Pangilinan J."/>
            <person name="Riley R."/>
            <person name="Labutti K."/>
            <person name="Andreopoulos B."/>
            <person name="Lipzen A."/>
            <person name="Chen C."/>
            <person name="Yanf M."/>
            <person name="Daum C."/>
            <person name="Ng V."/>
            <person name="Clum A."/>
            <person name="Ohm R."/>
            <person name="Martin F."/>
            <person name="Silar P."/>
            <person name="Natvig D."/>
            <person name="Lalanne C."/>
            <person name="Gautier V."/>
            <person name="Ament-Velasquez S.L."/>
            <person name="Kruys A."/>
            <person name="Hutchinson M.I."/>
            <person name="Powell A.J."/>
            <person name="Barry K."/>
            <person name="Miller A.N."/>
            <person name="Grigoriev I.V."/>
            <person name="Debuchy R."/>
            <person name="Gladieux P."/>
            <person name="Thoren M.H."/>
            <person name="Johannesson H."/>
        </authorList>
    </citation>
    <scope>NUCLEOTIDE SEQUENCE</scope>
    <source>
        <strain evidence="1">PSN243</strain>
    </source>
</reference>
<accession>A0AAV9G4F5</accession>
<dbReference type="InterPro" id="IPR036770">
    <property type="entry name" value="Ankyrin_rpt-contain_sf"/>
</dbReference>
<dbReference type="EMBL" id="MU866035">
    <property type="protein sequence ID" value="KAK4442070.1"/>
    <property type="molecule type" value="Genomic_DNA"/>
</dbReference>
<dbReference type="Proteomes" id="UP001321760">
    <property type="component" value="Unassembled WGS sequence"/>
</dbReference>
<reference evidence="1" key="1">
    <citation type="journal article" date="2023" name="Mol. Phylogenet. Evol.">
        <title>Genome-scale phylogeny and comparative genomics of the fungal order Sordariales.</title>
        <authorList>
            <person name="Hensen N."/>
            <person name="Bonometti L."/>
            <person name="Westerberg I."/>
            <person name="Brannstrom I.O."/>
            <person name="Guillou S."/>
            <person name="Cros-Aarteil S."/>
            <person name="Calhoun S."/>
            <person name="Haridas S."/>
            <person name="Kuo A."/>
            <person name="Mondo S."/>
            <person name="Pangilinan J."/>
            <person name="Riley R."/>
            <person name="LaButti K."/>
            <person name="Andreopoulos B."/>
            <person name="Lipzen A."/>
            <person name="Chen C."/>
            <person name="Yan M."/>
            <person name="Daum C."/>
            <person name="Ng V."/>
            <person name="Clum A."/>
            <person name="Steindorff A."/>
            <person name="Ohm R.A."/>
            <person name="Martin F."/>
            <person name="Silar P."/>
            <person name="Natvig D.O."/>
            <person name="Lalanne C."/>
            <person name="Gautier V."/>
            <person name="Ament-Velasquez S.L."/>
            <person name="Kruys A."/>
            <person name="Hutchinson M.I."/>
            <person name="Powell A.J."/>
            <person name="Barry K."/>
            <person name="Miller A.N."/>
            <person name="Grigoriev I.V."/>
            <person name="Debuchy R."/>
            <person name="Gladieux P."/>
            <person name="Hiltunen Thoren M."/>
            <person name="Johannesson H."/>
        </authorList>
    </citation>
    <scope>NUCLEOTIDE SEQUENCE</scope>
    <source>
        <strain evidence="1">PSN243</strain>
    </source>
</reference>
<name>A0AAV9G4F5_9PEZI</name>
<evidence type="ECO:0000313" key="1">
    <source>
        <dbReference type="EMBL" id="KAK4442070.1"/>
    </source>
</evidence>
<evidence type="ECO:0000313" key="2">
    <source>
        <dbReference type="Proteomes" id="UP001321760"/>
    </source>
</evidence>
<dbReference type="Gene3D" id="1.25.40.20">
    <property type="entry name" value="Ankyrin repeat-containing domain"/>
    <property type="match status" value="1"/>
</dbReference>
<gene>
    <name evidence="1" type="ORF">QBC34DRAFT_431928</name>
</gene>
<comment type="caution">
    <text evidence="1">The sequence shown here is derived from an EMBL/GenBank/DDBJ whole genome shotgun (WGS) entry which is preliminary data.</text>
</comment>
<protein>
    <recommendedName>
        <fullName evidence="3">F-box domain-containing protein</fullName>
    </recommendedName>
</protein>
<evidence type="ECO:0008006" key="3">
    <source>
        <dbReference type="Google" id="ProtNLM"/>
    </source>
</evidence>
<keyword evidence="2" id="KW-1185">Reference proteome</keyword>
<sequence>MSARADFLPVPEDIILKICDKLSFRNKMVLATAAKPLLAVLKKPLWRLDIDYSRLPALYWAIFRNNIAAGESAINAYQLYGGTHFLSGRGVNWQWACLAICFGNRAMIELLIANCPLDAPRRDVTDKKHEGPDDGCWRAHFGVWECRCNDLDGWPREHALNYRDRRRFTCRETALHLAVCPYNLDAPRLTAALLNAGALPKNNAAAATQGVGLLLIVICVLFSGDKHLKPRRMSTAAKVIKVLLEAGQDPNYLHGEKWEENVLTRALLQGNDEAAKHLIRHGAIWWHDMPNYEITVNDDSTGEHFEFPPMDQVCGSPLTCLIASWPLARASRHMHPNRSSETVLRGILDMIDFMFAEGRQDFTGWTLDTAPIDDSGSSLEHRILRQGVDVAVRTLQRPEIRKSIIATEISTGIAVHLMKKLGWDNSQVSRHMTSEAGISLSDSLQVNSRGIGSGSTRGEWNFVINCRNQLNDEFTEYWSHKPLTERFWWVTSTTSSLEHYNYLPSRNKQYSHIPLRLTA</sequence>
<dbReference type="SUPFAM" id="SSF48403">
    <property type="entry name" value="Ankyrin repeat"/>
    <property type="match status" value="1"/>
</dbReference>